<reference evidence="2 3" key="1">
    <citation type="submission" date="2024-08" db="EMBL/GenBank/DDBJ databases">
        <title>Gnathostoma spinigerum genome.</title>
        <authorList>
            <person name="Gonzalez-Bertolin B."/>
            <person name="Monzon S."/>
            <person name="Zaballos A."/>
            <person name="Jimenez P."/>
            <person name="Dekumyoy P."/>
            <person name="Varona S."/>
            <person name="Cuesta I."/>
            <person name="Sumanam S."/>
            <person name="Adisakwattana P."/>
            <person name="Gasser R.B."/>
            <person name="Hernandez-Gonzalez A."/>
            <person name="Young N.D."/>
            <person name="Perteguer M.J."/>
        </authorList>
    </citation>
    <scope>NUCLEOTIDE SEQUENCE [LARGE SCALE GENOMIC DNA]</scope>
    <source>
        <strain evidence="2">AL3</strain>
        <tissue evidence="2">Liver</tissue>
    </source>
</reference>
<dbReference type="EMBL" id="JBGFUD010020247">
    <property type="protein sequence ID" value="MFH4984698.1"/>
    <property type="molecule type" value="Genomic_DNA"/>
</dbReference>
<protein>
    <submittedName>
        <fullName evidence="2">Uncharacterized protein</fullName>
    </submittedName>
</protein>
<feature type="compositionally biased region" description="Polar residues" evidence="1">
    <location>
        <begin position="68"/>
        <end position="83"/>
    </location>
</feature>
<evidence type="ECO:0000313" key="2">
    <source>
        <dbReference type="EMBL" id="MFH4984698.1"/>
    </source>
</evidence>
<organism evidence="2 3">
    <name type="scientific">Gnathostoma spinigerum</name>
    <dbReference type="NCBI Taxonomy" id="75299"/>
    <lineage>
        <taxon>Eukaryota</taxon>
        <taxon>Metazoa</taxon>
        <taxon>Ecdysozoa</taxon>
        <taxon>Nematoda</taxon>
        <taxon>Chromadorea</taxon>
        <taxon>Rhabditida</taxon>
        <taxon>Spirurina</taxon>
        <taxon>Gnathostomatomorpha</taxon>
        <taxon>Gnathostomatoidea</taxon>
        <taxon>Gnathostomatidae</taxon>
        <taxon>Gnathostoma</taxon>
    </lineage>
</organism>
<feature type="compositionally biased region" description="Polar residues" evidence="1">
    <location>
        <begin position="89"/>
        <end position="106"/>
    </location>
</feature>
<feature type="region of interest" description="Disordered" evidence="1">
    <location>
        <begin position="47"/>
        <end position="106"/>
    </location>
</feature>
<evidence type="ECO:0000313" key="3">
    <source>
        <dbReference type="Proteomes" id="UP001608902"/>
    </source>
</evidence>
<name>A0ABD6EXJ9_9BILA</name>
<dbReference type="Proteomes" id="UP001608902">
    <property type="component" value="Unassembled WGS sequence"/>
</dbReference>
<dbReference type="AlphaFoldDB" id="A0ABD6EXJ9"/>
<evidence type="ECO:0000256" key="1">
    <source>
        <dbReference type="SAM" id="MobiDB-lite"/>
    </source>
</evidence>
<proteinExistence type="predicted"/>
<sequence length="153" mass="16650">MPHLCTTLEPLVCCGCCSTNSHHNSPPGTGKNHEKSQDIYIIGESPLKTPQQTYDEFPRIIVDPPSTPSVSTNHLDQSISEGSNGADDSISSRQPQPETSNEILDSDSGSVAFVDCPEYPQSSFYYGRTAVTCGKYSILMRHTVICAHNSDRS</sequence>
<gene>
    <name evidence="2" type="ORF">AB6A40_011407</name>
</gene>
<keyword evidence="3" id="KW-1185">Reference proteome</keyword>
<comment type="caution">
    <text evidence="2">The sequence shown here is derived from an EMBL/GenBank/DDBJ whole genome shotgun (WGS) entry which is preliminary data.</text>
</comment>
<accession>A0ABD6EXJ9</accession>